<name>A0A2S5A191_9SPHI</name>
<protein>
    <submittedName>
        <fullName evidence="2">DUF2851 domain-containing protein</fullName>
    </submittedName>
</protein>
<dbReference type="AlphaFoldDB" id="A0A2S5A191"/>
<keyword evidence="3" id="KW-1185">Reference proteome</keyword>
<dbReference type="Pfam" id="PF11013">
    <property type="entry name" value="DUF2851"/>
    <property type="match status" value="1"/>
</dbReference>
<feature type="transmembrane region" description="Helical" evidence="1">
    <location>
        <begin position="336"/>
        <end position="353"/>
    </location>
</feature>
<keyword evidence="1" id="KW-1133">Transmembrane helix</keyword>
<dbReference type="Proteomes" id="UP000236893">
    <property type="component" value="Unassembled WGS sequence"/>
</dbReference>
<sequence length="428" mass="49667">MKEELLHFIWKYKLFDVLHLQTTDGDPIEIIHTGVHNKNAGPDFFNARLKIGKTIWAGNVEIHQQASDWNKHHHTNDKLYDNVILHVVYKNDCQVKNTAGYLIPTLDISQYIQPQLLNRYQLLSENDHYFACDALIGSIDSFTFDNWLDRLIVERLEEKAVIIETELDLTIQNWEETFYRLMARSFGFHVNAETFLLLARSISSIIYAKHKTNLLQLEALLFGQGGFLSDHFNDPYFLSLKKEYAFLQKKYSLSPIDNYLWKFLRLRPSNFPTIRISQFAALIYKSSHLFSRIIESNSLKELEELFAVEANDYWNAHYLFGKTTLSSQRKTLGKKSIFIILINVVIPFMFVYGKKMGDETLATKALNLLQTIKSEQNLIVKQFAEVGIKSKNAADSQALLHLKTRYCDKKKCLTCAIGVKLLKKCYNE</sequence>
<evidence type="ECO:0000313" key="3">
    <source>
        <dbReference type="Proteomes" id="UP000236893"/>
    </source>
</evidence>
<proteinExistence type="predicted"/>
<dbReference type="OrthoDB" id="1005072at2"/>
<gene>
    <name evidence="2" type="ORF">C3K47_12620</name>
</gene>
<keyword evidence="1" id="KW-0812">Transmembrane</keyword>
<dbReference type="RefSeq" id="WP_103789500.1">
    <property type="nucleotide sequence ID" value="NZ_PQVF01000008.1"/>
</dbReference>
<organism evidence="2 3">
    <name type="scientific">Solitalea longa</name>
    <dbReference type="NCBI Taxonomy" id="2079460"/>
    <lineage>
        <taxon>Bacteria</taxon>
        <taxon>Pseudomonadati</taxon>
        <taxon>Bacteroidota</taxon>
        <taxon>Sphingobacteriia</taxon>
        <taxon>Sphingobacteriales</taxon>
        <taxon>Sphingobacteriaceae</taxon>
        <taxon>Solitalea</taxon>
    </lineage>
</organism>
<keyword evidence="1" id="KW-0472">Membrane</keyword>
<evidence type="ECO:0000256" key="1">
    <source>
        <dbReference type="SAM" id="Phobius"/>
    </source>
</evidence>
<comment type="caution">
    <text evidence="2">The sequence shown here is derived from an EMBL/GenBank/DDBJ whole genome shotgun (WGS) entry which is preliminary data.</text>
</comment>
<dbReference type="InterPro" id="IPR021272">
    <property type="entry name" value="DUF2851"/>
</dbReference>
<evidence type="ECO:0000313" key="2">
    <source>
        <dbReference type="EMBL" id="POY36037.1"/>
    </source>
</evidence>
<dbReference type="EMBL" id="PQVF01000008">
    <property type="protein sequence ID" value="POY36037.1"/>
    <property type="molecule type" value="Genomic_DNA"/>
</dbReference>
<accession>A0A2S5A191</accession>
<reference evidence="2 3" key="1">
    <citation type="submission" date="2018-01" db="EMBL/GenBank/DDBJ databases">
        <authorList>
            <person name="Gaut B.S."/>
            <person name="Morton B.R."/>
            <person name="Clegg M.T."/>
            <person name="Duvall M.R."/>
        </authorList>
    </citation>
    <scope>NUCLEOTIDE SEQUENCE [LARGE SCALE GENOMIC DNA]</scope>
    <source>
        <strain evidence="2 3">HR-AV</strain>
    </source>
</reference>